<accession>A0A2A4HIP5</accession>
<evidence type="ECO:0000259" key="1">
    <source>
        <dbReference type="Pfam" id="PF12728"/>
    </source>
</evidence>
<reference evidence="3" key="1">
    <citation type="submission" date="2017-09" db="EMBL/GenBank/DDBJ databases">
        <authorList>
            <person name="Cho G.-S."/>
            <person name="Oguntoyinbo F.A."/>
            <person name="Cnockaert M."/>
            <person name="Kabisch J."/>
            <person name="Neve H."/>
            <person name="Bockelmann W."/>
            <person name="Wenning M."/>
            <person name="Franz C.M."/>
            <person name="Vandamme P."/>
        </authorList>
    </citation>
    <scope>NUCLEOTIDE SEQUENCE [LARGE SCALE GENOMIC DNA]</scope>
    <source>
        <strain evidence="3">MBT G8648</strain>
    </source>
</reference>
<dbReference type="EMBL" id="NWUX01000011">
    <property type="protein sequence ID" value="PCF95278.1"/>
    <property type="molecule type" value="Genomic_DNA"/>
</dbReference>
<dbReference type="AlphaFoldDB" id="A0A2A4HIP5"/>
<comment type="caution">
    <text evidence="2">The sequence shown here is derived from an EMBL/GenBank/DDBJ whole genome shotgun (WGS) entry which is preliminary data.</text>
</comment>
<dbReference type="Gene3D" id="1.10.238.160">
    <property type="match status" value="1"/>
</dbReference>
<feature type="domain" description="Helix-turn-helix" evidence="1">
    <location>
        <begin position="18"/>
        <end position="70"/>
    </location>
</feature>
<protein>
    <submittedName>
        <fullName evidence="2">AlpA family transcriptional regulator</fullName>
    </submittedName>
</protein>
<keyword evidence="3" id="KW-1185">Reference proteome</keyword>
<sequence length="73" mass="8337">MAATTQAPASYGEKVKVWLTVKSLANRFDTHPSTIYRWAQQGRFPKPVKLGENLTRWALSDVEAWEQSQREAC</sequence>
<dbReference type="Proteomes" id="UP000218677">
    <property type="component" value="Unassembled WGS sequence"/>
</dbReference>
<evidence type="ECO:0000313" key="2">
    <source>
        <dbReference type="EMBL" id="PCF95278.1"/>
    </source>
</evidence>
<dbReference type="SUPFAM" id="SSF46955">
    <property type="entry name" value="Putative DNA-binding domain"/>
    <property type="match status" value="1"/>
</dbReference>
<organism evidence="2 3">
    <name type="scientific">Vreelandella nigrificans</name>
    <dbReference type="NCBI Taxonomy" id="2042704"/>
    <lineage>
        <taxon>Bacteria</taxon>
        <taxon>Pseudomonadati</taxon>
        <taxon>Pseudomonadota</taxon>
        <taxon>Gammaproteobacteria</taxon>
        <taxon>Oceanospirillales</taxon>
        <taxon>Halomonadaceae</taxon>
        <taxon>Vreelandella</taxon>
    </lineage>
</organism>
<name>A0A2A4HIP5_9GAMM</name>
<evidence type="ECO:0000313" key="3">
    <source>
        <dbReference type="Proteomes" id="UP000218677"/>
    </source>
</evidence>
<proteinExistence type="predicted"/>
<dbReference type="Pfam" id="PF12728">
    <property type="entry name" value="HTH_17"/>
    <property type="match status" value="1"/>
</dbReference>
<gene>
    <name evidence="2" type="ORF">CPA45_13340</name>
</gene>
<dbReference type="RefSeq" id="WP_096652165.1">
    <property type="nucleotide sequence ID" value="NZ_NWUX01000011.1"/>
</dbReference>
<dbReference type="OrthoDB" id="5297660at2"/>
<dbReference type="InterPro" id="IPR041657">
    <property type="entry name" value="HTH_17"/>
</dbReference>
<dbReference type="InterPro" id="IPR009061">
    <property type="entry name" value="DNA-bd_dom_put_sf"/>
</dbReference>